<evidence type="ECO:0000256" key="6">
    <source>
        <dbReference type="RuleBase" id="RU361124"/>
    </source>
</evidence>
<evidence type="ECO:0000256" key="4">
    <source>
        <dbReference type="ARBA" id="ARBA00023163"/>
    </source>
</evidence>
<evidence type="ECO:0000259" key="8">
    <source>
        <dbReference type="Pfam" id="PF10513"/>
    </source>
</evidence>
<comment type="similarity">
    <text evidence="2 6">Belongs to the enhancer of polycomb family.</text>
</comment>
<gene>
    <name evidence="9" type="ORF">SSLN_LOCUS12825</name>
</gene>
<evidence type="ECO:0000313" key="11">
    <source>
        <dbReference type="WBParaSite" id="SSLN_0001332301-mRNA-1"/>
    </source>
</evidence>
<dbReference type="InterPro" id="IPR019542">
    <property type="entry name" value="Enhancer_polycomb-like_N"/>
</dbReference>
<reference evidence="9 10" key="2">
    <citation type="submission" date="2018-11" db="EMBL/GenBank/DDBJ databases">
        <authorList>
            <consortium name="Pathogen Informatics"/>
        </authorList>
    </citation>
    <scope>NUCLEOTIDE SEQUENCE [LARGE SCALE GENOMIC DNA]</scope>
    <source>
        <strain evidence="9 10">NST_G2</strain>
    </source>
</reference>
<dbReference type="GO" id="GO:0006357">
    <property type="term" value="P:regulation of transcription by RNA polymerase II"/>
    <property type="evidence" value="ECO:0007669"/>
    <property type="project" value="InterPro"/>
</dbReference>
<dbReference type="OrthoDB" id="435275at2759"/>
<dbReference type="GO" id="GO:0035267">
    <property type="term" value="C:NuA4 histone acetyltransferase complex"/>
    <property type="evidence" value="ECO:0007669"/>
    <property type="project" value="InterPro"/>
</dbReference>
<keyword evidence="4 6" id="KW-0804">Transcription</keyword>
<dbReference type="STRING" id="70667.A0A183T8M7"/>
<dbReference type="Proteomes" id="UP000275846">
    <property type="component" value="Unassembled WGS sequence"/>
</dbReference>
<dbReference type="InterPro" id="IPR024943">
    <property type="entry name" value="Enhancer_polycomb"/>
</dbReference>
<organism evidence="11">
    <name type="scientific">Schistocephalus solidus</name>
    <name type="common">Tapeworm</name>
    <dbReference type="NCBI Taxonomy" id="70667"/>
    <lineage>
        <taxon>Eukaryota</taxon>
        <taxon>Metazoa</taxon>
        <taxon>Spiralia</taxon>
        <taxon>Lophotrochozoa</taxon>
        <taxon>Platyhelminthes</taxon>
        <taxon>Cestoda</taxon>
        <taxon>Eucestoda</taxon>
        <taxon>Diphyllobothriidea</taxon>
        <taxon>Diphyllobothriidae</taxon>
        <taxon>Schistocephalus</taxon>
    </lineage>
</organism>
<evidence type="ECO:0000256" key="1">
    <source>
        <dbReference type="ARBA" id="ARBA00004123"/>
    </source>
</evidence>
<dbReference type="WBParaSite" id="SSLN_0001332301-mRNA-1">
    <property type="protein sequence ID" value="SSLN_0001332301-mRNA-1"/>
    <property type="gene ID" value="SSLN_0001332301"/>
</dbReference>
<keyword evidence="10" id="KW-1185">Reference proteome</keyword>
<evidence type="ECO:0000256" key="3">
    <source>
        <dbReference type="ARBA" id="ARBA00023015"/>
    </source>
</evidence>
<protein>
    <recommendedName>
        <fullName evidence="6">Enhancer of polycomb-like protein</fullName>
    </recommendedName>
</protein>
<feature type="compositionally biased region" description="Polar residues" evidence="7">
    <location>
        <begin position="565"/>
        <end position="578"/>
    </location>
</feature>
<evidence type="ECO:0000256" key="2">
    <source>
        <dbReference type="ARBA" id="ARBA00008035"/>
    </source>
</evidence>
<evidence type="ECO:0000313" key="9">
    <source>
        <dbReference type="EMBL" id="VDL99210.1"/>
    </source>
</evidence>
<feature type="region of interest" description="Disordered" evidence="7">
    <location>
        <begin position="298"/>
        <end position="336"/>
    </location>
</feature>
<feature type="compositionally biased region" description="Basic residues" evidence="7">
    <location>
        <begin position="302"/>
        <end position="315"/>
    </location>
</feature>
<accession>A0A183T8M7</accession>
<keyword evidence="5 6" id="KW-0539">Nucleus</keyword>
<dbReference type="PANTHER" id="PTHR14898">
    <property type="entry name" value="ENHANCER OF POLYCOMB"/>
    <property type="match status" value="1"/>
</dbReference>
<dbReference type="EMBL" id="UYSU01037573">
    <property type="protein sequence ID" value="VDL99210.1"/>
    <property type="molecule type" value="Genomic_DNA"/>
</dbReference>
<keyword evidence="3 6" id="KW-0805">Transcription regulation</keyword>
<dbReference type="GO" id="GO:0005634">
    <property type="term" value="C:nucleus"/>
    <property type="evidence" value="ECO:0007669"/>
    <property type="project" value="UniProtKB-SubCell"/>
</dbReference>
<feature type="region of interest" description="Disordered" evidence="7">
    <location>
        <begin position="564"/>
        <end position="596"/>
    </location>
</feature>
<proteinExistence type="inferred from homology"/>
<comment type="subcellular location">
    <subcellularLocation>
        <location evidence="1 6">Nucleus</location>
    </subcellularLocation>
</comment>
<sequence>MSKVSFRTRQIDFNRPLPIVKYGSDMFFELGEGTFVGRGVPQVPSGMEREEENEHHFLEVIQALQLQKPSDVSIPVPEIIDRSEEYEKIYTTSFSPPKHLIHIRTIALAEEEPVEYDMDTDDEDWLHRSDLNLSPEKFESMMDRLERGCGQRVMNLEEARLLLKDDPSLVIAVYDYWLNKRIQCRQPLLLSVRQEKRDAGSNNDPYVAFRRRTERMQTRKNRKNDEYSYEKMLILRQQMNVLGEIMSRLVKRETTKDSLLETERRLFQLRYHLGDWDSVHLSEADAVAQKSPKSFERVLNAHSKKSSSRKRKLPHRSPDVIKVENSGVSDEEQAQPTESDPFAFIRLPGCKYQRPLYVNAYCIGCWHAWWIFCYIDLRTAGFSDEEFGTYRLTTVPHVSHENRHRYTGYVRRRLGRGGRIILDRAPPPSEELAEFFLRIDTENPPIQLDRTETRRWAPVNNYVKPLNPDHFLRRSLSRRTFDGSNHCQPQSLSQRLRLSLLKDPPDSVLALAFSRLSKRAYLPVSQSIPCQQKVSDVSERLPNSLARLPDKSFSLLPHNNLAAHASSSKTSESIQLHTKSSEIQRSDCPPIAKLTSSSSTSMKSVVQASNCADPQMASTSSAKTANSSLAKGDIKVSINPSGVNGSRRDDDFDWLPQINSGLNPTDCSRPVDENKNESQNGIISANTLMYNI</sequence>
<evidence type="ECO:0000313" key="10">
    <source>
        <dbReference type="Proteomes" id="UP000275846"/>
    </source>
</evidence>
<feature type="domain" description="Enhancer of polycomb-like N-terminal" evidence="8">
    <location>
        <begin position="9"/>
        <end position="147"/>
    </location>
</feature>
<dbReference type="AlphaFoldDB" id="A0A183T8M7"/>
<dbReference type="Pfam" id="PF10513">
    <property type="entry name" value="EPL1"/>
    <property type="match status" value="1"/>
</dbReference>
<name>A0A183T8M7_SCHSO</name>
<reference evidence="11" key="1">
    <citation type="submission" date="2016-06" db="UniProtKB">
        <authorList>
            <consortium name="WormBaseParasite"/>
        </authorList>
    </citation>
    <scope>IDENTIFICATION</scope>
</reference>
<evidence type="ECO:0000256" key="5">
    <source>
        <dbReference type="ARBA" id="ARBA00023242"/>
    </source>
</evidence>
<evidence type="ECO:0000256" key="7">
    <source>
        <dbReference type="SAM" id="MobiDB-lite"/>
    </source>
</evidence>